<evidence type="ECO:0000313" key="2">
    <source>
        <dbReference type="EMBL" id="QIK76223.1"/>
    </source>
</evidence>
<dbReference type="Proteomes" id="UP000502035">
    <property type="component" value="Chromosome"/>
</dbReference>
<proteinExistence type="predicted"/>
<dbReference type="KEGG" id="npi:G7071_13070"/>
<dbReference type="Gene3D" id="3.10.450.50">
    <property type="match status" value="1"/>
</dbReference>
<keyword evidence="1" id="KW-1133">Transmembrane helix</keyword>
<reference evidence="2 3" key="1">
    <citation type="submission" date="2020-03" db="EMBL/GenBank/DDBJ databases">
        <title>Nocardioides sp. nov., isolated from fish.</title>
        <authorList>
            <person name="Hyun D.-W."/>
            <person name="Bae J.-W."/>
        </authorList>
    </citation>
    <scope>NUCLEOTIDE SEQUENCE [LARGE SCALE GENOMIC DNA]</scope>
    <source>
        <strain evidence="2 3">HDW12A</strain>
    </source>
</reference>
<evidence type="ECO:0008006" key="4">
    <source>
        <dbReference type="Google" id="ProtNLM"/>
    </source>
</evidence>
<sequence length="184" mass="19681">MDPRRLVPYLLAVTVCAVVATTALFLVSQRDSAQTSTTGPPAAAGTDPRAVLADWDARRSAAWAAGDAEALGDLYADGSRTGRVDVRMLGAYADRGLRVEGLTTQVLALEVLEQSNDELRLRVTDRVAGGVVRGAASRPSLPRDRASVRTLTLRRIDGAWLMVRVRDQDSAAASTSRTSTSWKS</sequence>
<evidence type="ECO:0000313" key="3">
    <source>
        <dbReference type="Proteomes" id="UP000502035"/>
    </source>
</evidence>
<dbReference type="EMBL" id="CP049866">
    <property type="protein sequence ID" value="QIK76223.1"/>
    <property type="molecule type" value="Genomic_DNA"/>
</dbReference>
<name>A0A6G7YHE7_9ACTN</name>
<keyword evidence="1" id="KW-0812">Transmembrane</keyword>
<keyword evidence="1" id="KW-0472">Membrane</keyword>
<organism evidence="2 3">
    <name type="scientific">Nocardioides piscis</name>
    <dbReference type="NCBI Taxonomy" id="2714938"/>
    <lineage>
        <taxon>Bacteria</taxon>
        <taxon>Bacillati</taxon>
        <taxon>Actinomycetota</taxon>
        <taxon>Actinomycetes</taxon>
        <taxon>Propionibacteriales</taxon>
        <taxon>Nocardioidaceae</taxon>
        <taxon>Nocardioides</taxon>
    </lineage>
</organism>
<evidence type="ECO:0000256" key="1">
    <source>
        <dbReference type="SAM" id="Phobius"/>
    </source>
</evidence>
<dbReference type="AlphaFoldDB" id="A0A6G7YHE7"/>
<dbReference type="SUPFAM" id="SSF54427">
    <property type="entry name" value="NTF2-like"/>
    <property type="match status" value="1"/>
</dbReference>
<accession>A0A6G7YHE7</accession>
<protein>
    <recommendedName>
        <fullName evidence="4">Nuclear transport factor 2 family protein</fullName>
    </recommendedName>
</protein>
<feature type="transmembrane region" description="Helical" evidence="1">
    <location>
        <begin position="6"/>
        <end position="27"/>
    </location>
</feature>
<gene>
    <name evidence="2" type="ORF">G7071_13070</name>
</gene>
<keyword evidence="3" id="KW-1185">Reference proteome</keyword>
<dbReference type="InterPro" id="IPR032710">
    <property type="entry name" value="NTF2-like_dom_sf"/>
</dbReference>
<dbReference type="RefSeq" id="WP_166319458.1">
    <property type="nucleotide sequence ID" value="NZ_CP049866.1"/>
</dbReference>